<protein>
    <submittedName>
        <fullName evidence="1">Uncharacterized protein</fullName>
    </submittedName>
</protein>
<comment type="caution">
    <text evidence="1">The sequence shown here is derived from an EMBL/GenBank/DDBJ whole genome shotgun (WGS) entry which is preliminary data.</text>
</comment>
<organism evidence="1 2">
    <name type="scientific">Orbilia javanica</name>
    <dbReference type="NCBI Taxonomy" id="47235"/>
    <lineage>
        <taxon>Eukaryota</taxon>
        <taxon>Fungi</taxon>
        <taxon>Dikarya</taxon>
        <taxon>Ascomycota</taxon>
        <taxon>Pezizomycotina</taxon>
        <taxon>Orbiliomycetes</taxon>
        <taxon>Orbiliales</taxon>
        <taxon>Orbiliaceae</taxon>
        <taxon>Orbilia</taxon>
    </lineage>
</organism>
<dbReference type="EMBL" id="JAVHNR010000003">
    <property type="protein sequence ID" value="KAK6348548.1"/>
    <property type="molecule type" value="Genomic_DNA"/>
</dbReference>
<dbReference type="AlphaFoldDB" id="A0AAN8RK63"/>
<name>A0AAN8RK63_9PEZI</name>
<sequence length="264" mass="28735">MAPSAFGYTPLGDPEEVNFAISDMDGRNHQSFVKKTKSSEGKLKYVYISVIRSQEQERRLGIGLVAVEKPNSAIEDMMGLIMDGVVFGAKRALQIALPVVGTLIVTAIEIPGIIDFGIAIMEALVELAKATWRSDRDAALEALRKYAKAHISFGIAVANAAISIKGAFSDLGKTVGRLVAKVEPVGGWVKKNLVDPFVTEKLWKIVEELLQMVAQKILQIPDGLEVDPPKSGALVTVTRNPVQVTATARIPPPVRRHRRLITVY</sequence>
<proteinExistence type="predicted"/>
<reference evidence="1 2" key="1">
    <citation type="submission" date="2019-10" db="EMBL/GenBank/DDBJ databases">
        <authorList>
            <person name="Palmer J.M."/>
        </authorList>
    </citation>
    <scope>NUCLEOTIDE SEQUENCE [LARGE SCALE GENOMIC DNA]</scope>
    <source>
        <strain evidence="1 2">TWF718</strain>
    </source>
</reference>
<evidence type="ECO:0000313" key="2">
    <source>
        <dbReference type="Proteomes" id="UP001313282"/>
    </source>
</evidence>
<gene>
    <name evidence="1" type="ORF">TWF718_006336</name>
</gene>
<keyword evidence="2" id="KW-1185">Reference proteome</keyword>
<dbReference type="Proteomes" id="UP001313282">
    <property type="component" value="Unassembled WGS sequence"/>
</dbReference>
<evidence type="ECO:0000313" key="1">
    <source>
        <dbReference type="EMBL" id="KAK6348548.1"/>
    </source>
</evidence>
<accession>A0AAN8RK63</accession>